<accession>A0A1F7VFG6</accession>
<dbReference type="PROSITE" id="PS01199">
    <property type="entry name" value="RIBOSOMAL_L1"/>
    <property type="match status" value="1"/>
</dbReference>
<comment type="subunit">
    <text evidence="9">Part of the 50S ribosomal subunit.</text>
</comment>
<reference evidence="11 12" key="1">
    <citation type="journal article" date="2016" name="Nat. Commun.">
        <title>Thousands of microbial genomes shed light on interconnected biogeochemical processes in an aquifer system.</title>
        <authorList>
            <person name="Anantharaman K."/>
            <person name="Brown C.T."/>
            <person name="Hug L.A."/>
            <person name="Sharon I."/>
            <person name="Castelle C.J."/>
            <person name="Probst A.J."/>
            <person name="Thomas B.C."/>
            <person name="Singh A."/>
            <person name="Wilkins M.J."/>
            <person name="Karaoz U."/>
            <person name="Brodie E.L."/>
            <person name="Williams K.H."/>
            <person name="Hubbard S.S."/>
            <person name="Banfield J.F."/>
        </authorList>
    </citation>
    <scope>NUCLEOTIDE SEQUENCE [LARGE SCALE GENOMIC DNA]</scope>
</reference>
<name>A0A1F7VFG6_9BACT</name>
<dbReference type="Proteomes" id="UP000177574">
    <property type="component" value="Unassembled WGS sequence"/>
</dbReference>
<dbReference type="InterPro" id="IPR002143">
    <property type="entry name" value="Ribosomal_uL1"/>
</dbReference>
<dbReference type="NCBIfam" id="TIGR01169">
    <property type="entry name" value="rplA_bact"/>
    <property type="match status" value="1"/>
</dbReference>
<dbReference type="CDD" id="cd00403">
    <property type="entry name" value="Ribosomal_L1"/>
    <property type="match status" value="1"/>
</dbReference>
<evidence type="ECO:0000313" key="12">
    <source>
        <dbReference type="Proteomes" id="UP000177574"/>
    </source>
</evidence>
<dbReference type="GO" id="GO:0006417">
    <property type="term" value="P:regulation of translation"/>
    <property type="evidence" value="ECO:0007669"/>
    <property type="project" value="UniProtKB-KW"/>
</dbReference>
<dbReference type="PANTHER" id="PTHR36427:SF3">
    <property type="entry name" value="LARGE RIBOSOMAL SUBUNIT PROTEIN UL1M"/>
    <property type="match status" value="1"/>
</dbReference>
<comment type="similarity">
    <text evidence="1 9 10">Belongs to the universal ribosomal protein uL1 family.</text>
</comment>
<evidence type="ECO:0000256" key="5">
    <source>
        <dbReference type="ARBA" id="ARBA00022884"/>
    </source>
</evidence>
<dbReference type="GO" id="GO:0019843">
    <property type="term" value="F:rRNA binding"/>
    <property type="evidence" value="ECO:0007669"/>
    <property type="project" value="UniProtKB-UniRule"/>
</dbReference>
<evidence type="ECO:0000313" key="11">
    <source>
        <dbReference type="EMBL" id="OGL89225.1"/>
    </source>
</evidence>
<dbReference type="AlphaFoldDB" id="A0A1F7VFG6"/>
<keyword evidence="2 9" id="KW-0678">Repressor</keyword>
<dbReference type="PIRSF" id="PIRSF002155">
    <property type="entry name" value="Ribosomal_L1"/>
    <property type="match status" value="1"/>
</dbReference>
<dbReference type="EMBL" id="MGET01000048">
    <property type="protein sequence ID" value="OGL89225.1"/>
    <property type="molecule type" value="Genomic_DNA"/>
</dbReference>
<dbReference type="InterPro" id="IPR023673">
    <property type="entry name" value="Ribosomal_uL1_CS"/>
</dbReference>
<dbReference type="InterPro" id="IPR023674">
    <property type="entry name" value="Ribosomal_uL1-like"/>
</dbReference>
<comment type="function">
    <text evidence="9">Protein L1 is also a translational repressor protein, it controls the translation of the L11 operon by binding to its mRNA.</text>
</comment>
<dbReference type="GO" id="GO:0003735">
    <property type="term" value="F:structural constituent of ribosome"/>
    <property type="evidence" value="ECO:0007669"/>
    <property type="project" value="InterPro"/>
</dbReference>
<evidence type="ECO:0000256" key="1">
    <source>
        <dbReference type="ARBA" id="ARBA00010531"/>
    </source>
</evidence>
<comment type="function">
    <text evidence="9">Binds directly to 23S rRNA. The L1 stalk is quite mobile in the ribosome, and is involved in E site tRNA release.</text>
</comment>
<dbReference type="Pfam" id="PF00687">
    <property type="entry name" value="Ribosomal_L1"/>
    <property type="match status" value="1"/>
</dbReference>
<evidence type="ECO:0000256" key="7">
    <source>
        <dbReference type="ARBA" id="ARBA00023274"/>
    </source>
</evidence>
<sequence length="228" mass="24251">MKLSKRMSALKGKVEKGRVYTKQEAVALALETSNVKFDAGVELHMRLGIDPKKGDQQVRATVTLPHGTGNTKRVAAFVDGEHEVEAKNAGADFVFGEQDIEAIAQKKQIDFDVAIATPAMMPKLAKIAPILGPKGLMPNPKTDTVGKNVGKMIADQKGGKIAFKNDTTANMHVLIGKVSFGPEKIAANLDAILDAIRRHKPSGSKGVYMKTATLTTSMGPGIAFDTAA</sequence>
<dbReference type="Gene3D" id="3.40.50.790">
    <property type="match status" value="1"/>
</dbReference>
<organism evidence="11 12">
    <name type="scientific">Candidatus Uhrbacteria bacterium RIFCSPLOWO2_02_FULL_53_10</name>
    <dbReference type="NCBI Taxonomy" id="1802411"/>
    <lineage>
        <taxon>Bacteria</taxon>
        <taxon>Candidatus Uhriibacteriota</taxon>
    </lineage>
</organism>
<dbReference type="GO" id="GO:0015934">
    <property type="term" value="C:large ribosomal subunit"/>
    <property type="evidence" value="ECO:0007669"/>
    <property type="project" value="InterPro"/>
</dbReference>
<dbReference type="InterPro" id="IPR028364">
    <property type="entry name" value="Ribosomal_uL1/biogenesis"/>
</dbReference>
<keyword evidence="3 9" id="KW-0699">rRNA-binding</keyword>
<dbReference type="Gene3D" id="3.30.190.20">
    <property type="match status" value="1"/>
</dbReference>
<gene>
    <name evidence="9" type="primary">rplA</name>
    <name evidence="11" type="ORF">A3I45_01330</name>
</gene>
<evidence type="ECO:0000256" key="4">
    <source>
        <dbReference type="ARBA" id="ARBA00022845"/>
    </source>
</evidence>
<keyword evidence="9" id="KW-0820">tRNA-binding</keyword>
<protein>
    <recommendedName>
        <fullName evidence="8 9">Large ribosomal subunit protein uL1</fullName>
    </recommendedName>
</protein>
<evidence type="ECO:0000256" key="10">
    <source>
        <dbReference type="RuleBase" id="RU000659"/>
    </source>
</evidence>
<dbReference type="InterPro" id="IPR005878">
    <property type="entry name" value="Ribosom_uL1_bac-type"/>
</dbReference>
<dbReference type="SUPFAM" id="SSF56808">
    <property type="entry name" value="Ribosomal protein L1"/>
    <property type="match status" value="1"/>
</dbReference>
<dbReference type="FunFam" id="3.40.50.790:FF:000001">
    <property type="entry name" value="50S ribosomal protein L1"/>
    <property type="match status" value="1"/>
</dbReference>
<dbReference type="InterPro" id="IPR016095">
    <property type="entry name" value="Ribosomal_uL1_3-a/b-sand"/>
</dbReference>
<keyword evidence="4 9" id="KW-0810">Translation regulation</keyword>
<comment type="caution">
    <text evidence="11">The sequence shown here is derived from an EMBL/GenBank/DDBJ whole genome shotgun (WGS) entry which is preliminary data.</text>
</comment>
<evidence type="ECO:0000256" key="3">
    <source>
        <dbReference type="ARBA" id="ARBA00022730"/>
    </source>
</evidence>
<proteinExistence type="inferred from homology"/>
<keyword evidence="5 9" id="KW-0694">RNA-binding</keyword>
<dbReference type="PANTHER" id="PTHR36427">
    <property type="entry name" value="54S RIBOSOMAL PROTEIN L1, MITOCHONDRIAL"/>
    <property type="match status" value="1"/>
</dbReference>
<dbReference type="GO" id="GO:0006412">
    <property type="term" value="P:translation"/>
    <property type="evidence" value="ECO:0007669"/>
    <property type="project" value="UniProtKB-UniRule"/>
</dbReference>
<evidence type="ECO:0000256" key="8">
    <source>
        <dbReference type="ARBA" id="ARBA00035241"/>
    </source>
</evidence>
<evidence type="ECO:0000256" key="9">
    <source>
        <dbReference type="HAMAP-Rule" id="MF_01318"/>
    </source>
</evidence>
<evidence type="ECO:0000256" key="2">
    <source>
        <dbReference type="ARBA" id="ARBA00022491"/>
    </source>
</evidence>
<keyword evidence="6 9" id="KW-0689">Ribosomal protein</keyword>
<dbReference type="HAMAP" id="MF_01318_B">
    <property type="entry name" value="Ribosomal_uL1_B"/>
    <property type="match status" value="1"/>
</dbReference>
<keyword evidence="7 9" id="KW-0687">Ribonucleoprotein</keyword>
<dbReference type="GO" id="GO:0000049">
    <property type="term" value="F:tRNA binding"/>
    <property type="evidence" value="ECO:0007669"/>
    <property type="project" value="UniProtKB-KW"/>
</dbReference>
<evidence type="ECO:0000256" key="6">
    <source>
        <dbReference type="ARBA" id="ARBA00022980"/>
    </source>
</evidence>